<dbReference type="Pfam" id="PF08386">
    <property type="entry name" value="Abhydrolase_4"/>
    <property type="match status" value="1"/>
</dbReference>
<dbReference type="AlphaFoldDB" id="A0AAD6ISW6"/>
<dbReference type="InterPro" id="IPR013595">
    <property type="entry name" value="Pept_S33_TAP-like_C"/>
</dbReference>
<comment type="caution">
    <text evidence="4">The sequence shown here is derived from an EMBL/GenBank/DDBJ whole genome shotgun (WGS) entry which is preliminary data.</text>
</comment>
<comment type="similarity">
    <text evidence="1">Belongs to the peptidase S33 family.</text>
</comment>
<dbReference type="InterPro" id="IPR051601">
    <property type="entry name" value="Serine_prot/Carboxylest_S33"/>
</dbReference>
<keyword evidence="5" id="KW-1185">Reference proteome</keyword>
<evidence type="ECO:0000256" key="2">
    <source>
        <dbReference type="ARBA" id="ARBA00022801"/>
    </source>
</evidence>
<gene>
    <name evidence="4" type="ORF">Dda_8849</name>
</gene>
<dbReference type="GO" id="GO:0004177">
    <property type="term" value="F:aminopeptidase activity"/>
    <property type="evidence" value="ECO:0007669"/>
    <property type="project" value="UniProtKB-KW"/>
</dbReference>
<evidence type="ECO:0000259" key="3">
    <source>
        <dbReference type="Pfam" id="PF08386"/>
    </source>
</evidence>
<keyword evidence="4" id="KW-0645">Protease</keyword>
<evidence type="ECO:0000256" key="1">
    <source>
        <dbReference type="ARBA" id="ARBA00010088"/>
    </source>
</evidence>
<organism evidence="4 5">
    <name type="scientific">Drechslerella dactyloides</name>
    <name type="common">Nematode-trapping fungus</name>
    <name type="synonym">Arthrobotrys dactyloides</name>
    <dbReference type="NCBI Taxonomy" id="74499"/>
    <lineage>
        <taxon>Eukaryota</taxon>
        <taxon>Fungi</taxon>
        <taxon>Dikarya</taxon>
        <taxon>Ascomycota</taxon>
        <taxon>Pezizomycotina</taxon>
        <taxon>Orbiliomycetes</taxon>
        <taxon>Orbiliales</taxon>
        <taxon>Orbiliaceae</taxon>
        <taxon>Drechslerella</taxon>
    </lineage>
</organism>
<keyword evidence="2" id="KW-0378">Hydrolase</keyword>
<accession>A0AAD6ISW6</accession>
<dbReference type="SUPFAM" id="SSF53474">
    <property type="entry name" value="alpha/beta-Hydrolases"/>
    <property type="match status" value="1"/>
</dbReference>
<proteinExistence type="inferred from homology"/>
<dbReference type="EMBL" id="JAQGDS010000013">
    <property type="protein sequence ID" value="KAJ6256351.1"/>
    <property type="molecule type" value="Genomic_DNA"/>
</dbReference>
<evidence type="ECO:0000313" key="5">
    <source>
        <dbReference type="Proteomes" id="UP001221413"/>
    </source>
</evidence>
<reference evidence="4" key="1">
    <citation type="submission" date="2023-01" db="EMBL/GenBank/DDBJ databases">
        <title>The chitinases involved in constricting ring structure development in the nematode-trapping fungus Drechslerella dactyloides.</title>
        <authorList>
            <person name="Wang R."/>
            <person name="Zhang L."/>
            <person name="Tang P."/>
            <person name="Li S."/>
            <person name="Liang L."/>
        </authorList>
    </citation>
    <scope>NUCLEOTIDE SEQUENCE</scope>
    <source>
        <strain evidence="4">YMF1.00031</strain>
    </source>
</reference>
<dbReference type="PANTHER" id="PTHR43248:SF25">
    <property type="entry name" value="AB HYDROLASE-1 DOMAIN-CONTAINING PROTEIN-RELATED"/>
    <property type="match status" value="1"/>
</dbReference>
<name>A0AAD6ISW6_DREDA</name>
<dbReference type="PANTHER" id="PTHR43248">
    <property type="entry name" value="2-SUCCINYL-6-HYDROXY-2,4-CYCLOHEXADIENE-1-CARBOXYLATE SYNTHASE"/>
    <property type="match status" value="1"/>
</dbReference>
<dbReference type="Proteomes" id="UP001221413">
    <property type="component" value="Unassembled WGS sequence"/>
</dbReference>
<protein>
    <submittedName>
        <fullName evidence="4">Tripeptidyl aminopeptidase</fullName>
    </submittedName>
</protein>
<dbReference type="Gene3D" id="3.40.50.1820">
    <property type="entry name" value="alpha/beta hydrolase"/>
    <property type="match status" value="1"/>
</dbReference>
<sequence length="609" mass="67160">MESSFWAHGTEGDFLPIDMKAAIATTAAAVIAGVAVAAPSPPAEKQYFFDTIQPSFDLVWHPCNETYQCAILSVPLNPLNPDNGYRSEIPIIKRPANPADEYKGIVLTNPGGPGGLGIEYIFVSGEGIANVTGPGWDVIGFDPRGMGYSRPNGAAGLEGLSVDPKRVNATYIPPAELKNFKRGLEARAVREDHYGIEIPFRPNSSIQAIYESGKQLNTLLAGVSADNQAWPYMTTPNVAFDMLEIAKADARSRGQCEETVLVNYYGVSYGTVLGQTFTSLYPQHVGRFVLDSVVDIADYYSGNILRSTANYSDAGFSTFFTRCFDAGPEKCSFYTGRSSDAIRDRFNNVMAQFDLGKAQREKWDNLTLVGAGQELIKYALLQTPYNAILLFPRLADTLTAIDGYIKAGNFTEDSLVEIASTWKPPQSPEDPNRPEYVLEVWCSDAINAQLISTDKPIPENILDEARRISIVTGERFAQLFGICGYLHPIPKWRFSGKIGGDTATPVLFVGLSKDPVTPFENAEKAVALHKDSQMIYVDAVGHGVVGQRNWCAYDKIRPYFQSLTLPGRDNRCPYGEIPFLTDLKKPEKRSLDASYRHSIARIPFSFFRH</sequence>
<dbReference type="InterPro" id="IPR029058">
    <property type="entry name" value="AB_hydrolase_fold"/>
</dbReference>
<keyword evidence="4" id="KW-0031">Aminopeptidase</keyword>
<feature type="domain" description="Peptidase S33 tripeptidyl aminopeptidase-like C-terminal" evidence="3">
    <location>
        <begin position="493"/>
        <end position="572"/>
    </location>
</feature>
<evidence type="ECO:0000313" key="4">
    <source>
        <dbReference type="EMBL" id="KAJ6256351.1"/>
    </source>
</evidence>